<protein>
    <recommendedName>
        <fullName evidence="4">Lipoprotein</fullName>
    </recommendedName>
</protein>
<accession>A0ABW9IC49</accession>
<keyword evidence="3" id="KW-1185">Reference proteome</keyword>
<proteinExistence type="predicted"/>
<dbReference type="EMBL" id="JBJVNE010000001">
    <property type="protein sequence ID" value="MFM9644704.1"/>
    <property type="molecule type" value="Genomic_DNA"/>
</dbReference>
<comment type="caution">
    <text evidence="2">The sequence shown here is derived from an EMBL/GenBank/DDBJ whole genome shotgun (WGS) entry which is preliminary data.</text>
</comment>
<name>A0ABW9IC49_STRGJ</name>
<feature type="compositionally biased region" description="Gly residues" evidence="1">
    <location>
        <begin position="26"/>
        <end position="37"/>
    </location>
</feature>
<dbReference type="PROSITE" id="PS51257">
    <property type="entry name" value="PROKAR_LIPOPROTEIN"/>
    <property type="match status" value="1"/>
</dbReference>
<evidence type="ECO:0000313" key="2">
    <source>
        <dbReference type="EMBL" id="MFM9644704.1"/>
    </source>
</evidence>
<sequence>MKGTNGRRAGLSIVAVTLLTGVAGCSSGGSEGSGGDGESSSSSSPSKGGGTHVSPIAALRTAEKSTDGADSAKVESTTTMGSLMAMTADGSLGWGDGLTGTLTITYTGGTMADTMRQLGATSMEARYLPDAYYARMGDVFAEQAGGKHWIKYPYEALETLGGGSGAYLKDQMENSTPNQSVKLLLASGDVRRVGEETVRGEHTTHYSGTVEVADLATRNSSLSDSQLADLKKQLEQAGVTTETVDIWVDDENLLVKKVEQGQAANGAYSQTAYYSDYGTPVDTEVPPAADTADFSELLQQQGAGPTS</sequence>
<evidence type="ECO:0000313" key="3">
    <source>
        <dbReference type="Proteomes" id="UP001631993"/>
    </source>
</evidence>
<dbReference type="Gene3D" id="2.50.20.20">
    <property type="match status" value="1"/>
</dbReference>
<evidence type="ECO:0008006" key="4">
    <source>
        <dbReference type="Google" id="ProtNLM"/>
    </source>
</evidence>
<dbReference type="Proteomes" id="UP001631993">
    <property type="component" value="Unassembled WGS sequence"/>
</dbReference>
<dbReference type="RefSeq" id="WP_328735318.1">
    <property type="nucleotide sequence ID" value="NZ_JBJVMW010000020.1"/>
</dbReference>
<feature type="region of interest" description="Disordered" evidence="1">
    <location>
        <begin position="25"/>
        <end position="53"/>
    </location>
</feature>
<evidence type="ECO:0000256" key="1">
    <source>
        <dbReference type="SAM" id="MobiDB-lite"/>
    </source>
</evidence>
<dbReference type="GeneID" id="93762732"/>
<organism evidence="2 3">
    <name type="scientific">Streptomyces galilaeus</name>
    <dbReference type="NCBI Taxonomy" id="33899"/>
    <lineage>
        <taxon>Bacteria</taxon>
        <taxon>Bacillati</taxon>
        <taxon>Actinomycetota</taxon>
        <taxon>Actinomycetes</taxon>
        <taxon>Kitasatosporales</taxon>
        <taxon>Streptomycetaceae</taxon>
        <taxon>Streptomyces</taxon>
    </lineage>
</organism>
<dbReference type="SUPFAM" id="SSF89392">
    <property type="entry name" value="Prokaryotic lipoproteins and lipoprotein localization factors"/>
    <property type="match status" value="1"/>
</dbReference>
<dbReference type="InterPro" id="IPR029046">
    <property type="entry name" value="LolA/LolB/LppX"/>
</dbReference>
<reference evidence="2 3" key="1">
    <citation type="submission" date="2024-12" db="EMBL/GenBank/DDBJ databases">
        <title>Forecasting of Potato common scab and diversities of Pathogenic streptomyces spp. in china.</title>
        <authorList>
            <person name="Handique U."/>
            <person name="Wu J."/>
        </authorList>
    </citation>
    <scope>NUCLEOTIDE SEQUENCE [LARGE SCALE GENOMIC DNA]</scope>
    <source>
        <strain evidence="2 3">ZRIMU1585</strain>
    </source>
</reference>
<gene>
    <name evidence="2" type="ORF">ACKI1S_00950</name>
</gene>